<dbReference type="GO" id="GO:0046677">
    <property type="term" value="P:response to antibiotic"/>
    <property type="evidence" value="ECO:0007669"/>
    <property type="project" value="InterPro"/>
</dbReference>
<dbReference type="PRINTS" id="PR00400">
    <property type="entry name" value="TETREPRESSOR"/>
</dbReference>
<dbReference type="RefSeq" id="WP_343070452.1">
    <property type="nucleotide sequence ID" value="NZ_JACHDS010000001.1"/>
</dbReference>
<evidence type="ECO:0000256" key="1">
    <source>
        <dbReference type="ARBA" id="ARBA00022491"/>
    </source>
</evidence>
<dbReference type="InterPro" id="IPR050109">
    <property type="entry name" value="HTH-type_TetR-like_transc_reg"/>
</dbReference>
<evidence type="ECO:0000256" key="3">
    <source>
        <dbReference type="ARBA" id="ARBA00023125"/>
    </source>
</evidence>
<proteinExistence type="predicted"/>
<dbReference type="Gene3D" id="1.10.357.10">
    <property type="entry name" value="Tetracycline Repressor, domain 2"/>
    <property type="match status" value="1"/>
</dbReference>
<evidence type="ECO:0000313" key="8">
    <source>
        <dbReference type="Proteomes" id="UP000546642"/>
    </source>
</evidence>
<dbReference type="GO" id="GO:0045892">
    <property type="term" value="P:negative regulation of DNA-templated transcription"/>
    <property type="evidence" value="ECO:0007669"/>
    <property type="project" value="InterPro"/>
</dbReference>
<protein>
    <submittedName>
        <fullName evidence="7">AcrR family transcriptional regulator</fullName>
    </submittedName>
</protein>
<dbReference type="Proteomes" id="UP000546642">
    <property type="component" value="Unassembled WGS sequence"/>
</dbReference>
<evidence type="ECO:0000313" key="7">
    <source>
        <dbReference type="EMBL" id="MBB6171334.1"/>
    </source>
</evidence>
<dbReference type="InterPro" id="IPR004111">
    <property type="entry name" value="Repressor_TetR_C"/>
</dbReference>
<dbReference type="InterPro" id="IPR001647">
    <property type="entry name" value="HTH_TetR"/>
</dbReference>
<dbReference type="EMBL" id="JACHDS010000001">
    <property type="protein sequence ID" value="MBB6171334.1"/>
    <property type="molecule type" value="Genomic_DNA"/>
</dbReference>
<feature type="domain" description="HTH tetR-type" evidence="6">
    <location>
        <begin position="13"/>
        <end position="73"/>
    </location>
</feature>
<evidence type="ECO:0000256" key="4">
    <source>
        <dbReference type="ARBA" id="ARBA00023163"/>
    </source>
</evidence>
<evidence type="ECO:0000259" key="6">
    <source>
        <dbReference type="PROSITE" id="PS50977"/>
    </source>
</evidence>
<dbReference type="Pfam" id="PF00440">
    <property type="entry name" value="TetR_N"/>
    <property type="match status" value="1"/>
</dbReference>
<keyword evidence="8" id="KW-1185">Reference proteome</keyword>
<dbReference type="Gene3D" id="1.10.10.60">
    <property type="entry name" value="Homeodomain-like"/>
    <property type="match status" value="1"/>
</dbReference>
<dbReference type="Pfam" id="PF02909">
    <property type="entry name" value="TetR_C_1"/>
    <property type="match status" value="1"/>
</dbReference>
<reference evidence="7 8" key="1">
    <citation type="submission" date="2020-08" db="EMBL/GenBank/DDBJ databases">
        <title>Sequencing the genomes of 1000 actinobacteria strains.</title>
        <authorList>
            <person name="Klenk H.-P."/>
        </authorList>
    </citation>
    <scope>NUCLEOTIDE SEQUENCE [LARGE SCALE GENOMIC DNA]</scope>
    <source>
        <strain evidence="7 8">DSM 46659</strain>
    </source>
</reference>
<dbReference type="GO" id="GO:0003700">
    <property type="term" value="F:DNA-binding transcription factor activity"/>
    <property type="evidence" value="ECO:0007669"/>
    <property type="project" value="TreeGrafter"/>
</dbReference>
<keyword evidence="3 5" id="KW-0238">DNA-binding</keyword>
<organism evidence="7 8">
    <name type="scientific">Nocardiopsis mwathae</name>
    <dbReference type="NCBI Taxonomy" id="1472723"/>
    <lineage>
        <taxon>Bacteria</taxon>
        <taxon>Bacillati</taxon>
        <taxon>Actinomycetota</taxon>
        <taxon>Actinomycetes</taxon>
        <taxon>Streptosporangiales</taxon>
        <taxon>Nocardiopsidaceae</taxon>
        <taxon>Nocardiopsis</taxon>
    </lineage>
</organism>
<accession>A0A7X0D5Q2</accession>
<gene>
    <name evidence="7" type="ORF">HNR23_001394</name>
</gene>
<dbReference type="PANTHER" id="PTHR30055">
    <property type="entry name" value="HTH-TYPE TRANSCRIPTIONAL REGULATOR RUTR"/>
    <property type="match status" value="1"/>
</dbReference>
<name>A0A7X0D5Q2_9ACTN</name>
<sequence>MSPEPTGAPSRGPLSREKVLRTAMEMADESGSGVPSMRGLAKRLGVEAMSLYHHFRNKDLILDGMVDLVFGEVELPAEDDDWRTAMRRRAASMRDALTRHPWAVSLMDSRTSPGYATLRHHNAVIGCLRSGGFSIAGASHAFSVLDSYVYGYTLQQLSLPFGSSGDMEGVAGSILEGLPEEFPHLAEMITGHALKPGYVYTEEFDIGLELILDGLEGRREHWG</sequence>
<dbReference type="InterPro" id="IPR009057">
    <property type="entry name" value="Homeodomain-like_sf"/>
</dbReference>
<keyword evidence="1" id="KW-0678">Repressor</keyword>
<dbReference type="GO" id="GO:0000976">
    <property type="term" value="F:transcription cis-regulatory region binding"/>
    <property type="evidence" value="ECO:0007669"/>
    <property type="project" value="TreeGrafter"/>
</dbReference>
<dbReference type="AlphaFoldDB" id="A0A7X0D5Q2"/>
<evidence type="ECO:0000256" key="2">
    <source>
        <dbReference type="ARBA" id="ARBA00023015"/>
    </source>
</evidence>
<dbReference type="PRINTS" id="PR00455">
    <property type="entry name" value="HTHTETR"/>
</dbReference>
<dbReference type="InterPro" id="IPR036271">
    <property type="entry name" value="Tet_transcr_reg_TetR-rel_C_sf"/>
</dbReference>
<dbReference type="InterPro" id="IPR003012">
    <property type="entry name" value="Tet_transcr_reg_TetR"/>
</dbReference>
<comment type="caution">
    <text evidence="7">The sequence shown here is derived from an EMBL/GenBank/DDBJ whole genome shotgun (WGS) entry which is preliminary data.</text>
</comment>
<dbReference type="SUPFAM" id="SSF48498">
    <property type="entry name" value="Tetracyclin repressor-like, C-terminal domain"/>
    <property type="match status" value="1"/>
</dbReference>
<dbReference type="SUPFAM" id="SSF46689">
    <property type="entry name" value="Homeodomain-like"/>
    <property type="match status" value="1"/>
</dbReference>
<dbReference type="PROSITE" id="PS50977">
    <property type="entry name" value="HTH_TETR_2"/>
    <property type="match status" value="1"/>
</dbReference>
<evidence type="ECO:0000256" key="5">
    <source>
        <dbReference type="PROSITE-ProRule" id="PRU00335"/>
    </source>
</evidence>
<dbReference type="PANTHER" id="PTHR30055:SF151">
    <property type="entry name" value="TRANSCRIPTIONAL REGULATORY PROTEIN"/>
    <property type="match status" value="1"/>
</dbReference>
<keyword evidence="4" id="KW-0804">Transcription</keyword>
<feature type="DNA-binding region" description="H-T-H motif" evidence="5">
    <location>
        <begin position="36"/>
        <end position="55"/>
    </location>
</feature>
<keyword evidence="2" id="KW-0805">Transcription regulation</keyword>